<keyword evidence="3" id="KW-1185">Reference proteome</keyword>
<feature type="region of interest" description="Disordered" evidence="1">
    <location>
        <begin position="135"/>
        <end position="175"/>
    </location>
</feature>
<feature type="compositionally biased region" description="Acidic residues" evidence="1">
    <location>
        <begin position="152"/>
        <end position="175"/>
    </location>
</feature>
<dbReference type="PANTHER" id="PTHR22876">
    <property type="entry name" value="ZGC:101016"/>
    <property type="match status" value="1"/>
</dbReference>
<dbReference type="Pfam" id="PF10217">
    <property type="entry name" value="DUF2039"/>
    <property type="match status" value="1"/>
</dbReference>
<feature type="region of interest" description="Disordered" evidence="1">
    <location>
        <begin position="1"/>
        <end position="21"/>
    </location>
</feature>
<gene>
    <name evidence="2" type="ORF">C2G38_2050316</name>
</gene>
<dbReference type="InterPro" id="IPR019351">
    <property type="entry name" value="DUF2039"/>
</dbReference>
<sequence length="175" mass="20001">MIKVSTSGKKKGAQKHQNSYAFRANKNSKKTKLINSLPINGLCKRCKDIIEWRKKFKRYKPLKTPKRCVCCEEKTVKEAYHILCNKCAKDKGVCAKCQGSEDIVADVKDDKELLQEQQELDSILSSLPERKKRTYLRQSKRGGVVSLSNQDQETEDDDDHLDSVSDEETNDEESS</sequence>
<proteinExistence type="predicted"/>
<dbReference type="EMBL" id="QKWP01002815">
    <property type="protein sequence ID" value="RIB02104.1"/>
    <property type="molecule type" value="Genomic_DNA"/>
</dbReference>
<evidence type="ECO:0000313" key="3">
    <source>
        <dbReference type="Proteomes" id="UP000266673"/>
    </source>
</evidence>
<evidence type="ECO:0000313" key="2">
    <source>
        <dbReference type="EMBL" id="RIB02104.1"/>
    </source>
</evidence>
<accession>A0A397TW62</accession>
<reference evidence="2 3" key="1">
    <citation type="submission" date="2018-06" db="EMBL/GenBank/DDBJ databases">
        <title>Comparative genomics reveals the genomic features of Rhizophagus irregularis, R. cerebriforme, R. diaphanum and Gigaspora rosea, and their symbiotic lifestyle signature.</title>
        <authorList>
            <person name="Morin E."/>
            <person name="San Clemente H."/>
            <person name="Chen E.C.H."/>
            <person name="De La Providencia I."/>
            <person name="Hainaut M."/>
            <person name="Kuo A."/>
            <person name="Kohler A."/>
            <person name="Murat C."/>
            <person name="Tang N."/>
            <person name="Roy S."/>
            <person name="Loubradou J."/>
            <person name="Henrissat B."/>
            <person name="Grigoriev I.V."/>
            <person name="Corradi N."/>
            <person name="Roux C."/>
            <person name="Martin F.M."/>
        </authorList>
    </citation>
    <scope>NUCLEOTIDE SEQUENCE [LARGE SCALE GENOMIC DNA]</scope>
    <source>
        <strain evidence="2 3">DAOM 194757</strain>
    </source>
</reference>
<protein>
    <submittedName>
        <fullName evidence="2">Uncharacterized protein</fullName>
    </submittedName>
</protein>
<organism evidence="2 3">
    <name type="scientific">Gigaspora rosea</name>
    <dbReference type="NCBI Taxonomy" id="44941"/>
    <lineage>
        <taxon>Eukaryota</taxon>
        <taxon>Fungi</taxon>
        <taxon>Fungi incertae sedis</taxon>
        <taxon>Mucoromycota</taxon>
        <taxon>Glomeromycotina</taxon>
        <taxon>Glomeromycetes</taxon>
        <taxon>Diversisporales</taxon>
        <taxon>Gigasporaceae</taxon>
        <taxon>Gigaspora</taxon>
    </lineage>
</organism>
<dbReference type="Proteomes" id="UP000266673">
    <property type="component" value="Unassembled WGS sequence"/>
</dbReference>
<dbReference type="OrthoDB" id="250548at2759"/>
<comment type="caution">
    <text evidence="2">The sequence shown here is derived from an EMBL/GenBank/DDBJ whole genome shotgun (WGS) entry which is preliminary data.</text>
</comment>
<evidence type="ECO:0000256" key="1">
    <source>
        <dbReference type="SAM" id="MobiDB-lite"/>
    </source>
</evidence>
<dbReference type="PANTHER" id="PTHR22876:SF5">
    <property type="entry name" value="CHROMOSOME 9 OPEN READING FRAME 85"/>
    <property type="match status" value="1"/>
</dbReference>
<name>A0A397TW62_9GLOM</name>
<dbReference type="AlphaFoldDB" id="A0A397TW62"/>